<dbReference type="Proteomes" id="UP001219518">
    <property type="component" value="Unassembled WGS sequence"/>
</dbReference>
<evidence type="ECO:0000313" key="1">
    <source>
        <dbReference type="EMBL" id="KAK3908525.1"/>
    </source>
</evidence>
<name>A0AAE1L6X7_9NEOP</name>
<dbReference type="AlphaFoldDB" id="A0AAE1L6X7"/>
<accession>A0AAE1L6X7</accession>
<sequence length="107" mass="12898">MDILQLEICEFAVLSGDAEKGWQMAVVTVQYNESFWREKRERLIQKHRHLLVPEHFLGRAVKNLPPRELVYSKFHEDYTDPHFLQGGFQLNVYWQLRLEDPDTFFNF</sequence>
<comment type="caution">
    <text evidence="1">The sequence shown here is derived from an EMBL/GenBank/DDBJ whole genome shotgun (WGS) entry which is preliminary data.</text>
</comment>
<reference evidence="1" key="1">
    <citation type="submission" date="2021-07" db="EMBL/GenBank/DDBJ databases">
        <authorList>
            <person name="Catto M.A."/>
            <person name="Jacobson A."/>
            <person name="Kennedy G."/>
            <person name="Labadie P."/>
            <person name="Hunt B.G."/>
            <person name="Srinivasan R."/>
        </authorList>
    </citation>
    <scope>NUCLEOTIDE SEQUENCE</scope>
    <source>
        <strain evidence="1">PL_HMW_Pooled</strain>
        <tissue evidence="1">Head</tissue>
    </source>
</reference>
<reference evidence="1" key="2">
    <citation type="journal article" date="2023" name="BMC Genomics">
        <title>Pest status, molecular evolution, and epigenetic factors derived from the genome assembly of Frankliniella fusca, a thysanopteran phytovirus vector.</title>
        <authorList>
            <person name="Catto M.A."/>
            <person name="Labadie P.E."/>
            <person name="Jacobson A.L."/>
            <person name="Kennedy G.G."/>
            <person name="Srinivasan R."/>
            <person name="Hunt B.G."/>
        </authorList>
    </citation>
    <scope>NUCLEOTIDE SEQUENCE</scope>
    <source>
        <strain evidence="1">PL_HMW_Pooled</strain>
    </source>
</reference>
<gene>
    <name evidence="1" type="ORF">KUF71_003337</name>
</gene>
<keyword evidence="2" id="KW-1185">Reference proteome</keyword>
<proteinExistence type="predicted"/>
<protein>
    <submittedName>
        <fullName evidence="1">L-tyrosine/L-aspartate decarboxylase</fullName>
    </submittedName>
</protein>
<evidence type="ECO:0000313" key="2">
    <source>
        <dbReference type="Proteomes" id="UP001219518"/>
    </source>
</evidence>
<dbReference type="EMBL" id="JAHWGI010000064">
    <property type="protein sequence ID" value="KAK3908525.1"/>
    <property type="molecule type" value="Genomic_DNA"/>
</dbReference>
<organism evidence="1 2">
    <name type="scientific">Frankliniella fusca</name>
    <dbReference type="NCBI Taxonomy" id="407009"/>
    <lineage>
        <taxon>Eukaryota</taxon>
        <taxon>Metazoa</taxon>
        <taxon>Ecdysozoa</taxon>
        <taxon>Arthropoda</taxon>
        <taxon>Hexapoda</taxon>
        <taxon>Insecta</taxon>
        <taxon>Pterygota</taxon>
        <taxon>Neoptera</taxon>
        <taxon>Paraneoptera</taxon>
        <taxon>Thysanoptera</taxon>
        <taxon>Terebrantia</taxon>
        <taxon>Thripoidea</taxon>
        <taxon>Thripidae</taxon>
        <taxon>Frankliniella</taxon>
    </lineage>
</organism>